<dbReference type="Proteomes" id="UP000027341">
    <property type="component" value="Unassembled WGS sequence"/>
</dbReference>
<dbReference type="PANTHER" id="PTHR33271:SF22">
    <property type="entry name" value="OS04G0445200 PROTEIN"/>
    <property type="match status" value="1"/>
</dbReference>
<dbReference type="InterPro" id="IPR008579">
    <property type="entry name" value="UGlyAH_Cupin_dom"/>
</dbReference>
<reference evidence="2 3" key="1">
    <citation type="submission" date="2014-04" db="EMBL/GenBank/DDBJ databases">
        <title>Draft genome sequence of Hydrogenovibrio marinus MH-110, a model organism for aerobic H2 metabolism.</title>
        <authorList>
            <person name="Cha H.J."/>
            <person name="Jo B.H."/>
            <person name="Hwang B.H."/>
        </authorList>
    </citation>
    <scope>NUCLEOTIDE SEQUENCE [LARGE SCALE GENOMIC DNA]</scope>
    <source>
        <strain evidence="2 3">MH-110</strain>
    </source>
</reference>
<dbReference type="Pfam" id="PF05899">
    <property type="entry name" value="Cupin_3"/>
    <property type="match status" value="1"/>
</dbReference>
<dbReference type="CDD" id="cd02227">
    <property type="entry name" value="cupin_TM1112-like"/>
    <property type="match status" value="1"/>
</dbReference>
<feature type="domain" description="(S)-ureidoglycine aminohydrolase cupin" evidence="1">
    <location>
        <begin position="17"/>
        <end position="87"/>
    </location>
</feature>
<dbReference type="EMBL" id="JMIU01000001">
    <property type="protein sequence ID" value="KDN95052.1"/>
    <property type="molecule type" value="Genomic_DNA"/>
</dbReference>
<sequence>MSDVKVQNQPSENELDSLGAFQWPIWEKEASSFPWHYDTEEVCYLLEGKVTVHANGKTFEFGKGDLVTFPQGMSCEWVIHHPVKKHYLFR</sequence>
<organism evidence="2 3">
    <name type="scientific">Hydrogenovibrio marinus</name>
    <dbReference type="NCBI Taxonomy" id="28885"/>
    <lineage>
        <taxon>Bacteria</taxon>
        <taxon>Pseudomonadati</taxon>
        <taxon>Pseudomonadota</taxon>
        <taxon>Gammaproteobacteria</taxon>
        <taxon>Thiotrichales</taxon>
        <taxon>Piscirickettsiaceae</taxon>
        <taxon>Hydrogenovibrio</taxon>
    </lineage>
</organism>
<evidence type="ECO:0000259" key="1">
    <source>
        <dbReference type="Pfam" id="PF05899"/>
    </source>
</evidence>
<dbReference type="InterPro" id="IPR014710">
    <property type="entry name" value="RmlC-like_jellyroll"/>
</dbReference>
<comment type="caution">
    <text evidence="2">The sequence shown here is derived from an EMBL/GenBank/DDBJ whole genome shotgun (WGS) entry which is preliminary data.</text>
</comment>
<dbReference type="Gene3D" id="2.60.120.10">
    <property type="entry name" value="Jelly Rolls"/>
    <property type="match status" value="1"/>
</dbReference>
<name>A0A066ZNG2_HYDMR</name>
<keyword evidence="3" id="KW-1185">Reference proteome</keyword>
<protein>
    <recommendedName>
        <fullName evidence="1">(S)-ureidoglycine aminohydrolase cupin domain-containing protein</fullName>
    </recommendedName>
</protein>
<dbReference type="STRING" id="28885.EI16_01705"/>
<dbReference type="PANTHER" id="PTHR33271">
    <property type="entry name" value="OS04G0445200 PROTEIN"/>
    <property type="match status" value="1"/>
</dbReference>
<gene>
    <name evidence="2" type="ORF">EI16_01705</name>
</gene>
<accession>A0A066ZNG2</accession>
<dbReference type="RefSeq" id="WP_029908778.1">
    <property type="nucleotide sequence ID" value="NZ_AP020335.1"/>
</dbReference>
<evidence type="ECO:0000313" key="3">
    <source>
        <dbReference type="Proteomes" id="UP000027341"/>
    </source>
</evidence>
<proteinExistence type="predicted"/>
<dbReference type="SUPFAM" id="SSF51182">
    <property type="entry name" value="RmlC-like cupins"/>
    <property type="match status" value="1"/>
</dbReference>
<dbReference type="InterPro" id="IPR011051">
    <property type="entry name" value="RmlC_Cupin_sf"/>
</dbReference>
<evidence type="ECO:0000313" key="2">
    <source>
        <dbReference type="EMBL" id="KDN95052.1"/>
    </source>
</evidence>
<dbReference type="AlphaFoldDB" id="A0A066ZNG2"/>